<evidence type="ECO:0000313" key="3">
    <source>
        <dbReference type="Proteomes" id="UP000769780"/>
    </source>
</evidence>
<feature type="transmembrane region" description="Helical" evidence="1">
    <location>
        <begin position="87"/>
        <end position="109"/>
    </location>
</feature>
<evidence type="ECO:0000313" key="2">
    <source>
        <dbReference type="EMBL" id="MBY0097153.1"/>
    </source>
</evidence>
<feature type="transmembrane region" description="Helical" evidence="1">
    <location>
        <begin position="32"/>
        <end position="52"/>
    </location>
</feature>
<keyword evidence="1" id="KW-1133">Transmembrane helix</keyword>
<keyword evidence="1" id="KW-0812">Transmembrane</keyword>
<comment type="caution">
    <text evidence="2">The sequence shown here is derived from an EMBL/GenBank/DDBJ whole genome shotgun (WGS) entry which is preliminary data.</text>
</comment>
<dbReference type="Pfam" id="PF10710">
    <property type="entry name" value="DUF2512"/>
    <property type="match status" value="1"/>
</dbReference>
<name>A0ABS7K4G0_9BACI</name>
<feature type="transmembrane region" description="Helical" evidence="1">
    <location>
        <begin position="59"/>
        <end position="81"/>
    </location>
</feature>
<gene>
    <name evidence="2" type="ORF">H0185_10050</name>
</gene>
<feature type="transmembrane region" description="Helical" evidence="1">
    <location>
        <begin position="7"/>
        <end position="26"/>
    </location>
</feature>
<keyword evidence="3" id="KW-1185">Reference proteome</keyword>
<proteinExistence type="predicted"/>
<dbReference type="EMBL" id="JACWFH010000009">
    <property type="protein sequence ID" value="MBY0097153.1"/>
    <property type="molecule type" value="Genomic_DNA"/>
</dbReference>
<keyword evidence="1" id="KW-0472">Membrane</keyword>
<dbReference type="Proteomes" id="UP000769780">
    <property type="component" value="Unassembled WGS sequence"/>
</dbReference>
<organism evidence="2 3">
    <name type="scientific">Mesobacillus maritimus</name>
    <dbReference type="NCBI Taxonomy" id="1643336"/>
    <lineage>
        <taxon>Bacteria</taxon>
        <taxon>Bacillati</taxon>
        <taxon>Bacillota</taxon>
        <taxon>Bacilli</taxon>
        <taxon>Bacillales</taxon>
        <taxon>Bacillaceae</taxon>
        <taxon>Mesobacillus</taxon>
    </lineage>
</organism>
<accession>A0ABS7K4G0</accession>
<reference evidence="2 3" key="1">
    <citation type="submission" date="2020-07" db="EMBL/GenBank/DDBJ databases">
        <title>Fungal Genomes of the International Space Station.</title>
        <authorList>
            <person name="Seuylemezian A."/>
            <person name="Singh N.K."/>
            <person name="Wood J."/>
            <person name="Venkateswaran K."/>
        </authorList>
    </citation>
    <scope>NUCLEOTIDE SEQUENCE [LARGE SCALE GENOMIC DNA]</scope>
    <source>
        <strain evidence="2 3">PL-B2</strain>
    </source>
</reference>
<protein>
    <submittedName>
        <fullName evidence="2">YndM family protein</fullName>
    </submittedName>
</protein>
<dbReference type="InterPro" id="IPR019649">
    <property type="entry name" value="DUF2512"/>
</dbReference>
<evidence type="ECO:0000256" key="1">
    <source>
        <dbReference type="SAM" id="Phobius"/>
    </source>
</evidence>
<sequence length="156" mass="17285">MKHFWALLIKFAVIGTVLFSFLSIFNTASLPVILFISVITTAISYFVGDLYILPKFGNFIATIADFGLSFVLIWLLSALMINSTGNMLTTTFIIALTIAAVEALFHLYVNTHVNSNSAESVIPGVYKGDLMMTEFSEEFDSEQAKKNANQDQPKKN</sequence>
<dbReference type="RefSeq" id="WP_221873362.1">
    <property type="nucleotide sequence ID" value="NZ_JACWFH010000009.1"/>
</dbReference>